<feature type="compositionally biased region" description="Basic and acidic residues" evidence="1">
    <location>
        <begin position="260"/>
        <end position="269"/>
    </location>
</feature>
<accession>A0AAD7QH45</accession>
<comment type="caution">
    <text evidence="2">The sequence shown here is derived from an EMBL/GenBank/DDBJ whole genome shotgun (WGS) entry which is preliminary data.</text>
</comment>
<sequence length="343" mass="38045">MGCCFSTTKAPEHDPNTRNGPKHQQFPLKPCLPESDTTSEMDSRAPPPMDEETVKEVLSETPITKNSHISMPVEERKTQMPVIQLQAEKFGQMPEAPLQVEKHELMPGKGMQLQIGKFDQIPVIQLQAEKFEAKVGLFNSTEEVCEVSQVSEVFSMSESFSTATTATTATITEKKEDEATSKRSCREVGQRLNRSPAKVNRKRPYKVEVSSGRERKAKSPARRAEPSPERKNQVDTRSVRGRESAGQVTTRKLNMGSASIRRDTGEGSVRRSRSPATRTVGGVRKEGIGRSPIKTTRRACRTPAEGMDSGGNKNVNEQNDNVSQQPNESLENPNVSLECFIFL</sequence>
<name>A0AAD7QH45_QUISA</name>
<dbReference type="PANTHER" id="PTHR33871:SF20">
    <property type="entry name" value="CALMODULIN-BINDING DOMAIN-CONTAINING PROTEIN"/>
    <property type="match status" value="1"/>
</dbReference>
<proteinExistence type="predicted"/>
<dbReference type="KEGG" id="qsa:O6P43_000683"/>
<evidence type="ECO:0000313" key="2">
    <source>
        <dbReference type="EMBL" id="KAJ7981416.1"/>
    </source>
</evidence>
<reference evidence="2 3" key="1">
    <citation type="journal article" date="2023" name="Science">
        <title>Elucidation of the pathway for biosynthesis of saponin adjuvants from the soapbark tree.</title>
        <authorList>
            <person name="Reed J."/>
            <person name="Orme A."/>
            <person name="El-Demerdash A."/>
            <person name="Owen C."/>
            <person name="Martin L.B.B."/>
            <person name="Misra R.C."/>
            <person name="Kikuchi S."/>
            <person name="Rejzek M."/>
            <person name="Martin A.C."/>
            <person name="Harkess A."/>
            <person name="Leebens-Mack J."/>
            <person name="Louveau T."/>
            <person name="Stephenson M.J."/>
            <person name="Osbourn A."/>
        </authorList>
    </citation>
    <scope>NUCLEOTIDE SEQUENCE [LARGE SCALE GENOMIC DNA]</scope>
    <source>
        <strain evidence="2">S10</strain>
    </source>
</reference>
<evidence type="ECO:0000256" key="1">
    <source>
        <dbReference type="SAM" id="MobiDB-lite"/>
    </source>
</evidence>
<dbReference type="AlphaFoldDB" id="A0AAD7QH45"/>
<dbReference type="PANTHER" id="PTHR33871">
    <property type="entry name" value="OS05G0503100 PROTEIN-RELATED"/>
    <property type="match status" value="1"/>
</dbReference>
<protein>
    <submittedName>
        <fullName evidence="2">Serine/arginine repetitive matrix protein 1-like</fullName>
    </submittedName>
</protein>
<feature type="region of interest" description="Disordered" evidence="1">
    <location>
        <begin position="171"/>
        <end position="331"/>
    </location>
</feature>
<dbReference type="Proteomes" id="UP001163823">
    <property type="component" value="Chromosome 1"/>
</dbReference>
<feature type="compositionally biased region" description="Basic and acidic residues" evidence="1">
    <location>
        <begin position="222"/>
        <end position="243"/>
    </location>
</feature>
<feature type="compositionally biased region" description="Basic and acidic residues" evidence="1">
    <location>
        <begin position="172"/>
        <end position="189"/>
    </location>
</feature>
<evidence type="ECO:0000313" key="3">
    <source>
        <dbReference type="Proteomes" id="UP001163823"/>
    </source>
</evidence>
<keyword evidence="3" id="KW-1185">Reference proteome</keyword>
<feature type="compositionally biased region" description="Polar residues" evidence="1">
    <location>
        <begin position="311"/>
        <end position="331"/>
    </location>
</feature>
<dbReference type="EMBL" id="JARAOO010000001">
    <property type="protein sequence ID" value="KAJ7981416.1"/>
    <property type="molecule type" value="Genomic_DNA"/>
</dbReference>
<organism evidence="2 3">
    <name type="scientific">Quillaja saponaria</name>
    <name type="common">Soap bark tree</name>
    <dbReference type="NCBI Taxonomy" id="32244"/>
    <lineage>
        <taxon>Eukaryota</taxon>
        <taxon>Viridiplantae</taxon>
        <taxon>Streptophyta</taxon>
        <taxon>Embryophyta</taxon>
        <taxon>Tracheophyta</taxon>
        <taxon>Spermatophyta</taxon>
        <taxon>Magnoliopsida</taxon>
        <taxon>eudicotyledons</taxon>
        <taxon>Gunneridae</taxon>
        <taxon>Pentapetalae</taxon>
        <taxon>rosids</taxon>
        <taxon>fabids</taxon>
        <taxon>Fabales</taxon>
        <taxon>Quillajaceae</taxon>
        <taxon>Quillaja</taxon>
    </lineage>
</organism>
<gene>
    <name evidence="2" type="ORF">O6P43_000683</name>
</gene>
<feature type="region of interest" description="Disordered" evidence="1">
    <location>
        <begin position="1"/>
        <end position="62"/>
    </location>
</feature>